<dbReference type="GO" id="GO:0033281">
    <property type="term" value="C:TAT protein transport complex"/>
    <property type="evidence" value="ECO:0007669"/>
    <property type="project" value="UniProtKB-UniRule"/>
</dbReference>
<comment type="subcellular location">
    <subcellularLocation>
        <location evidence="7">Cell membrane</location>
        <topology evidence="7">Multi-pass membrane protein</topology>
    </subcellularLocation>
    <subcellularLocation>
        <location evidence="1">Membrane</location>
        <topology evidence="1">Multi-pass membrane protein</topology>
    </subcellularLocation>
</comment>
<keyword evidence="9" id="KW-1185">Reference proteome</keyword>
<evidence type="ECO:0000313" key="8">
    <source>
        <dbReference type="EMBL" id="SJM72468.1"/>
    </source>
</evidence>
<keyword evidence="7" id="KW-0813">Transport</keyword>
<keyword evidence="6 7" id="KW-0472">Membrane</keyword>
<keyword evidence="3 7" id="KW-0653">Protein transport</keyword>
<evidence type="ECO:0000313" key="9">
    <source>
        <dbReference type="Proteomes" id="UP000195913"/>
    </source>
</evidence>
<dbReference type="AlphaFoldDB" id="A0A1R4GWB6"/>
<dbReference type="EMBL" id="FUHW01000052">
    <property type="protein sequence ID" value="SJM72468.1"/>
    <property type="molecule type" value="Genomic_DNA"/>
</dbReference>
<evidence type="ECO:0000256" key="3">
    <source>
        <dbReference type="ARBA" id="ARBA00022927"/>
    </source>
</evidence>
<dbReference type="GO" id="GO:0043953">
    <property type="term" value="P:protein transport by the Tat complex"/>
    <property type="evidence" value="ECO:0007669"/>
    <property type="project" value="UniProtKB-UniRule"/>
</dbReference>
<dbReference type="Proteomes" id="UP000195913">
    <property type="component" value="Unassembled WGS sequence"/>
</dbReference>
<dbReference type="HAMAP" id="MF_00902">
    <property type="entry name" value="TatC"/>
    <property type="match status" value="1"/>
</dbReference>
<feature type="transmembrane region" description="Helical" evidence="7">
    <location>
        <begin position="183"/>
        <end position="200"/>
    </location>
</feature>
<dbReference type="NCBIfam" id="TIGR00945">
    <property type="entry name" value="tatC"/>
    <property type="match status" value="1"/>
</dbReference>
<keyword evidence="7" id="KW-1003">Cell membrane</keyword>
<dbReference type="GO" id="GO:0009977">
    <property type="term" value="F:proton motive force dependent protein transmembrane transporter activity"/>
    <property type="evidence" value="ECO:0007669"/>
    <property type="project" value="TreeGrafter"/>
</dbReference>
<dbReference type="PANTHER" id="PTHR30371:SF0">
    <property type="entry name" value="SEC-INDEPENDENT PROTEIN TRANSLOCASE PROTEIN TATC, CHLOROPLASTIC-RELATED"/>
    <property type="match status" value="1"/>
</dbReference>
<feature type="transmembrane region" description="Helical" evidence="7">
    <location>
        <begin position="12"/>
        <end position="32"/>
    </location>
</feature>
<gene>
    <name evidence="7" type="primary">tatC</name>
    <name evidence="8" type="ORF">FM101_15170</name>
</gene>
<keyword evidence="4 7" id="KW-1133">Transmembrane helix</keyword>
<comment type="similarity">
    <text evidence="7">Belongs to the TatC family.</text>
</comment>
<feature type="transmembrane region" description="Helical" evidence="7">
    <location>
        <begin position="147"/>
        <end position="171"/>
    </location>
</feature>
<dbReference type="GO" id="GO:0065002">
    <property type="term" value="P:intracellular protein transmembrane transport"/>
    <property type="evidence" value="ECO:0007669"/>
    <property type="project" value="TreeGrafter"/>
</dbReference>
<dbReference type="InterPro" id="IPR002033">
    <property type="entry name" value="TatC"/>
</dbReference>
<evidence type="ECO:0000256" key="7">
    <source>
        <dbReference type="HAMAP-Rule" id="MF_00902"/>
    </source>
</evidence>
<proteinExistence type="inferred from homology"/>
<feature type="transmembrane region" description="Helical" evidence="7">
    <location>
        <begin position="98"/>
        <end position="120"/>
    </location>
</feature>
<dbReference type="PANTHER" id="PTHR30371">
    <property type="entry name" value="SEC-INDEPENDENT PROTEIN TRANSLOCASE PROTEIN TATC"/>
    <property type="match status" value="1"/>
</dbReference>
<dbReference type="Pfam" id="PF00902">
    <property type="entry name" value="TatC"/>
    <property type="match status" value="1"/>
</dbReference>
<organism evidence="8 9">
    <name type="scientific">Arthrobacter rhombi</name>
    <dbReference type="NCBI Taxonomy" id="71253"/>
    <lineage>
        <taxon>Bacteria</taxon>
        <taxon>Bacillati</taxon>
        <taxon>Actinomycetota</taxon>
        <taxon>Actinomycetes</taxon>
        <taxon>Micrococcales</taxon>
        <taxon>Micrococcaceae</taxon>
        <taxon>Arthrobacter</taxon>
    </lineage>
</organism>
<sequence length="253" mass="27716">MALKAHLIELRNRLFISLGALFVAAVGGFFLYQPVLGLLFQPLKDAGGTANFNTAVSPFDIMIKVSLFLALIMASPVWLYQLWAFIVPGLKKKEKRTALSFIGVAVPLFLLGIYLGYWVLPHALLFFLGLTPDIAVNLITVQDYLSFVLRLLIAFGISMIIPVLLVGLNMVGILPGKLIVKNWRITVFLICLVAAMAAPGGDALTMFVLAGPLLVLFAAATVFCLINDKRRAKRRVEQEAENERLIANGESVD</sequence>
<feature type="transmembrane region" description="Helical" evidence="7">
    <location>
        <begin position="206"/>
        <end position="226"/>
    </location>
</feature>
<accession>A0A1R4GWB6</accession>
<comment type="subunit">
    <text evidence="7">The Tat system comprises two distinct complexes: a TatABC complex, containing multiple copies of TatA, TatB and TatC subunits, and a separate TatA complex, containing only TatA subunits. Substrates initially bind to the TatABC complex, which probably triggers association of the separate TatA complex to form the active translocon.</text>
</comment>
<evidence type="ECO:0000256" key="4">
    <source>
        <dbReference type="ARBA" id="ARBA00022989"/>
    </source>
</evidence>
<name>A0A1R4GWB6_9MICC</name>
<reference evidence="8 9" key="1">
    <citation type="submission" date="2017-02" db="EMBL/GenBank/DDBJ databases">
        <authorList>
            <person name="Peterson S.W."/>
        </authorList>
    </citation>
    <scope>NUCLEOTIDE SEQUENCE [LARGE SCALE GENOMIC DNA]</scope>
    <source>
        <strain evidence="8 9">B Ar 00.02</strain>
    </source>
</reference>
<evidence type="ECO:0000256" key="5">
    <source>
        <dbReference type="ARBA" id="ARBA00023010"/>
    </source>
</evidence>
<feature type="transmembrane region" description="Helical" evidence="7">
    <location>
        <begin position="61"/>
        <end position="86"/>
    </location>
</feature>
<evidence type="ECO:0000256" key="1">
    <source>
        <dbReference type="ARBA" id="ARBA00004141"/>
    </source>
</evidence>
<protein>
    <recommendedName>
        <fullName evidence="7">Sec-independent protein translocase protein TatC</fullName>
    </recommendedName>
</protein>
<dbReference type="PRINTS" id="PR01840">
    <property type="entry name" value="TATCFAMILY"/>
</dbReference>
<evidence type="ECO:0000256" key="6">
    <source>
        <dbReference type="ARBA" id="ARBA00023136"/>
    </source>
</evidence>
<dbReference type="RefSeq" id="WP_179204349.1">
    <property type="nucleotide sequence ID" value="NZ_FUHW01000052.1"/>
</dbReference>
<keyword evidence="2 7" id="KW-0812">Transmembrane</keyword>
<evidence type="ECO:0000256" key="2">
    <source>
        <dbReference type="ARBA" id="ARBA00022692"/>
    </source>
</evidence>
<comment type="function">
    <text evidence="7">Part of the twin-arginine translocation (Tat) system that transports large folded proteins containing a characteristic twin-arginine motif in their signal peptide across membranes. Together with TatB, TatC is part of a receptor directly interacting with Tat signal peptides.</text>
</comment>
<keyword evidence="5 7" id="KW-0811">Translocation</keyword>